<evidence type="ECO:0000256" key="4">
    <source>
        <dbReference type="ARBA" id="ARBA00025338"/>
    </source>
</evidence>
<reference evidence="6" key="1">
    <citation type="submission" date="2015-12" db="EMBL/GenBank/DDBJ databases">
        <title>De novo transcriptome assembly of four potential Pierce s Disease insect vectors from Arizona vineyards.</title>
        <authorList>
            <person name="Tassone E.E."/>
        </authorList>
    </citation>
    <scope>NUCLEOTIDE SEQUENCE</scope>
</reference>
<organism evidence="6">
    <name type="scientific">Clastoptera arizonana</name>
    <name type="common">Arizona spittle bug</name>
    <dbReference type="NCBI Taxonomy" id="38151"/>
    <lineage>
        <taxon>Eukaryota</taxon>
        <taxon>Metazoa</taxon>
        <taxon>Ecdysozoa</taxon>
        <taxon>Arthropoda</taxon>
        <taxon>Hexapoda</taxon>
        <taxon>Insecta</taxon>
        <taxon>Pterygota</taxon>
        <taxon>Neoptera</taxon>
        <taxon>Paraneoptera</taxon>
        <taxon>Hemiptera</taxon>
        <taxon>Auchenorrhyncha</taxon>
        <taxon>Cercopoidea</taxon>
        <taxon>Clastopteridae</taxon>
        <taxon>Clastoptera</taxon>
    </lineage>
</organism>
<name>A0A1B6CP06_9HEMI</name>
<dbReference type="AlphaFoldDB" id="A0A1B6CP06"/>
<gene>
    <name evidence="6" type="ORF">g.18423</name>
</gene>
<accession>A0A1B6CP06</accession>
<comment type="subunit">
    <text evidence="1">Interacts with PEX19.</text>
</comment>
<dbReference type="EMBL" id="GEDC01022118">
    <property type="protein sequence ID" value="JAS15180.1"/>
    <property type="molecule type" value="Transcribed_RNA"/>
</dbReference>
<dbReference type="GO" id="GO:0005778">
    <property type="term" value="C:peroxisomal membrane"/>
    <property type="evidence" value="ECO:0007669"/>
    <property type="project" value="InterPro"/>
</dbReference>
<protein>
    <recommendedName>
        <fullName evidence="2">Peroxisomal biogenesis factor 3</fullName>
    </recommendedName>
    <alternativeName>
        <fullName evidence="5">Peroxisomal assembly protein PEX3</fullName>
    </alternativeName>
</protein>
<proteinExistence type="predicted"/>
<evidence type="ECO:0000256" key="2">
    <source>
        <dbReference type="ARBA" id="ARBA00014294"/>
    </source>
</evidence>
<dbReference type="PANTHER" id="PTHR28080:SF1">
    <property type="entry name" value="PEROXISOMAL BIOGENESIS FACTOR 3"/>
    <property type="match status" value="1"/>
</dbReference>
<comment type="function">
    <text evidence="4">Involved in peroxisome biosynthesis and integrity. Assembles membrane vesicles before the matrix proteins are translocated. As a docking factor for PEX19, is necessary for the import of peroxisomal membrane proteins in the peroxisomes.</text>
</comment>
<dbReference type="PANTHER" id="PTHR28080">
    <property type="entry name" value="PEROXISOMAL BIOGENESIS FACTOR 3"/>
    <property type="match status" value="1"/>
</dbReference>
<evidence type="ECO:0000313" key="6">
    <source>
        <dbReference type="EMBL" id="JAS15180.1"/>
    </source>
</evidence>
<dbReference type="Pfam" id="PF04882">
    <property type="entry name" value="Peroxin-3"/>
    <property type="match status" value="2"/>
</dbReference>
<keyword evidence="3" id="KW-0962">Peroxisome biogenesis</keyword>
<dbReference type="InterPro" id="IPR006966">
    <property type="entry name" value="Peroxin-3"/>
</dbReference>
<dbReference type="GO" id="GO:0045046">
    <property type="term" value="P:protein import into peroxisome membrane"/>
    <property type="evidence" value="ECO:0007669"/>
    <property type="project" value="TreeGrafter"/>
</dbReference>
<sequence length="363" mass="41629">MFASIKNFICRHRKKFIATGIVIGGTIMLTKYAQHKLIQWQEKEALAFLERTRKHHHFESTEQICNQTIISLSSTLNEMILKLLNTDELVETLRNQTKDKLVTWEELKIRAFAKVCASVYAGAMLVIVLRIQISIIGGYMYCDSKDGCLPRITNEMQEKYLSLCQFFLTEGIKELCILIENKVRPVLEKKSLKELISLQDVEQIFWIIQESICADVNEPIKNFSKLFLQNDNNFDGLMKQVMSDTAELLESEEVISLTTSCISRGFSIAVDCIAEFFISENDKNDMVNTQTFKNEFGLPSHNNFTNPNKVRMPMAKLVPIVSGLFGQFSKRHNSSDNWISNFIYMEKIKVLGANVYESFANPI</sequence>
<dbReference type="GO" id="GO:0030674">
    <property type="term" value="F:protein-macromolecule adaptor activity"/>
    <property type="evidence" value="ECO:0007669"/>
    <property type="project" value="TreeGrafter"/>
</dbReference>
<evidence type="ECO:0000256" key="5">
    <source>
        <dbReference type="ARBA" id="ARBA00029630"/>
    </source>
</evidence>
<evidence type="ECO:0000256" key="3">
    <source>
        <dbReference type="ARBA" id="ARBA00022593"/>
    </source>
</evidence>
<evidence type="ECO:0000256" key="1">
    <source>
        <dbReference type="ARBA" id="ARBA00011494"/>
    </source>
</evidence>